<reference evidence="2" key="3">
    <citation type="submission" date="2018-08" db="UniProtKB">
        <authorList>
            <consortium name="EnsemblPlants"/>
        </authorList>
    </citation>
    <scope>IDENTIFICATION</scope>
    <source>
        <strain evidence="2">cv. Bd21</strain>
    </source>
</reference>
<accession>A0A2K2CWE8</accession>
<dbReference type="Gene3D" id="3.60.10.10">
    <property type="entry name" value="Endonuclease/exonuclease/phosphatase"/>
    <property type="match status" value="1"/>
</dbReference>
<organism evidence="1">
    <name type="scientific">Brachypodium distachyon</name>
    <name type="common">Purple false brome</name>
    <name type="synonym">Trachynia distachya</name>
    <dbReference type="NCBI Taxonomy" id="15368"/>
    <lineage>
        <taxon>Eukaryota</taxon>
        <taxon>Viridiplantae</taxon>
        <taxon>Streptophyta</taxon>
        <taxon>Embryophyta</taxon>
        <taxon>Tracheophyta</taxon>
        <taxon>Spermatophyta</taxon>
        <taxon>Magnoliopsida</taxon>
        <taxon>Liliopsida</taxon>
        <taxon>Poales</taxon>
        <taxon>Poaceae</taxon>
        <taxon>BOP clade</taxon>
        <taxon>Pooideae</taxon>
        <taxon>Stipodae</taxon>
        <taxon>Brachypodieae</taxon>
        <taxon>Brachypodium</taxon>
    </lineage>
</organism>
<dbReference type="PANTHER" id="PTHR35218">
    <property type="entry name" value="RNASE H DOMAIN-CONTAINING PROTEIN"/>
    <property type="match status" value="1"/>
</dbReference>
<dbReference type="EnsemblPlants" id="PNT66353">
    <property type="protein sequence ID" value="PNT66353"/>
    <property type="gene ID" value="BRADI_3g10487v3"/>
</dbReference>
<reference evidence="1" key="2">
    <citation type="submission" date="2017-06" db="EMBL/GenBank/DDBJ databases">
        <title>WGS assembly of Brachypodium distachyon.</title>
        <authorList>
            <consortium name="The International Brachypodium Initiative"/>
            <person name="Lucas S."/>
            <person name="Harmon-Smith M."/>
            <person name="Lail K."/>
            <person name="Tice H."/>
            <person name="Grimwood J."/>
            <person name="Bruce D."/>
            <person name="Barry K."/>
            <person name="Shu S."/>
            <person name="Lindquist E."/>
            <person name="Wang M."/>
            <person name="Pitluck S."/>
            <person name="Vogel J.P."/>
            <person name="Garvin D.F."/>
            <person name="Mockler T.C."/>
            <person name="Schmutz J."/>
            <person name="Rokhsar D."/>
            <person name="Bevan M.W."/>
        </authorList>
    </citation>
    <scope>NUCLEOTIDE SEQUENCE</scope>
    <source>
        <strain evidence="1">Bd21</strain>
    </source>
</reference>
<evidence type="ECO:0008006" key="4">
    <source>
        <dbReference type="Google" id="ProtNLM"/>
    </source>
</evidence>
<dbReference type="EMBL" id="CM000882">
    <property type="protein sequence ID" value="PNT66353.1"/>
    <property type="molecule type" value="Genomic_DNA"/>
</dbReference>
<reference evidence="1 2" key="1">
    <citation type="journal article" date="2010" name="Nature">
        <title>Genome sequencing and analysis of the model grass Brachypodium distachyon.</title>
        <authorList>
            <consortium name="International Brachypodium Initiative"/>
        </authorList>
    </citation>
    <scope>NUCLEOTIDE SEQUENCE [LARGE SCALE GENOMIC DNA]</scope>
    <source>
        <strain evidence="1 2">Bd21</strain>
    </source>
</reference>
<evidence type="ECO:0000313" key="3">
    <source>
        <dbReference type="Proteomes" id="UP000008810"/>
    </source>
</evidence>
<dbReference type="InterPro" id="IPR036691">
    <property type="entry name" value="Endo/exonu/phosph_ase_sf"/>
</dbReference>
<proteinExistence type="predicted"/>
<sequence length="89" mass="9896">MSLLCWNCRGIGQPRTVEELVRLVHAQRLKVVFLSKTRHKKEVVEGLRWRLGLKHVLTFSEQGKGGGLALFWDESVEVAGQAPGLSLSG</sequence>
<evidence type="ECO:0000313" key="1">
    <source>
        <dbReference type="EMBL" id="PNT66353.1"/>
    </source>
</evidence>
<dbReference type="SUPFAM" id="SSF56219">
    <property type="entry name" value="DNase I-like"/>
    <property type="match status" value="1"/>
</dbReference>
<dbReference type="OrthoDB" id="1001388at2759"/>
<dbReference type="PANTHER" id="PTHR35218:SF9">
    <property type="entry name" value="ENDONUCLEASE_EXONUCLEASE_PHOSPHATASE DOMAIN-CONTAINING PROTEIN"/>
    <property type="match status" value="1"/>
</dbReference>
<dbReference type="Proteomes" id="UP000008810">
    <property type="component" value="Chromosome 3"/>
</dbReference>
<keyword evidence="3" id="KW-1185">Reference proteome</keyword>
<dbReference type="Gramene" id="PNT66353">
    <property type="protein sequence ID" value="PNT66353"/>
    <property type="gene ID" value="BRADI_3g10487v3"/>
</dbReference>
<dbReference type="AlphaFoldDB" id="A0A2K2CWE8"/>
<protein>
    <recommendedName>
        <fullName evidence="4">Endonuclease/exonuclease/phosphatase domain-containing protein</fullName>
    </recommendedName>
</protein>
<dbReference type="InParanoid" id="A0A2K2CWE8"/>
<gene>
    <name evidence="1" type="ORF">BRADI_3g10487v3</name>
</gene>
<name>A0A2K2CWE8_BRADI</name>
<evidence type="ECO:0000313" key="2">
    <source>
        <dbReference type="EnsemblPlants" id="PNT66353"/>
    </source>
</evidence>